<evidence type="ECO:0000256" key="1">
    <source>
        <dbReference type="SAM" id="MobiDB-lite"/>
    </source>
</evidence>
<feature type="compositionally biased region" description="Basic and acidic residues" evidence="1">
    <location>
        <begin position="46"/>
        <end position="55"/>
    </location>
</feature>
<evidence type="ECO:0000256" key="2">
    <source>
        <dbReference type="SAM" id="Phobius"/>
    </source>
</evidence>
<proteinExistence type="predicted"/>
<name>A0A8H3I776_9LECA</name>
<gene>
    <name evidence="3" type="ORF">HETSPECPRED_005978</name>
</gene>
<sequence length="233" mass="26065">MYDKLTMNFPAMPSCYPRYPTPPPSRTPSPPNLGSTSDQNRTSSKNRTEALGRHAVDSEQRKKWEAMLDRIEVIDRRLAAWEDRRPKEKVVTFSEIVVGIFYLLRECVYLALQCATMAAWFAIWIVICLILGAGSCAKGANDRTSHGGSRKLAAPRSPAPVAGASGDGWSEIYEKLDLRAAKLLEKTASGKDDERHNRSDTGHVVPEAETPVGVSETRRRKEMAMSKYLHFIR</sequence>
<feature type="compositionally biased region" description="Pro residues" evidence="1">
    <location>
        <begin position="19"/>
        <end position="31"/>
    </location>
</feature>
<accession>A0A8H3I776</accession>
<evidence type="ECO:0000313" key="4">
    <source>
        <dbReference type="Proteomes" id="UP000664521"/>
    </source>
</evidence>
<feature type="region of interest" description="Disordered" evidence="1">
    <location>
        <begin position="189"/>
        <end position="219"/>
    </location>
</feature>
<keyword evidence="2" id="KW-0812">Transmembrane</keyword>
<keyword evidence="2" id="KW-1133">Transmembrane helix</keyword>
<keyword evidence="4" id="KW-1185">Reference proteome</keyword>
<keyword evidence="2" id="KW-0472">Membrane</keyword>
<evidence type="ECO:0000313" key="3">
    <source>
        <dbReference type="EMBL" id="CAF9905885.1"/>
    </source>
</evidence>
<organism evidence="3 4">
    <name type="scientific">Heterodermia speciosa</name>
    <dbReference type="NCBI Taxonomy" id="116794"/>
    <lineage>
        <taxon>Eukaryota</taxon>
        <taxon>Fungi</taxon>
        <taxon>Dikarya</taxon>
        <taxon>Ascomycota</taxon>
        <taxon>Pezizomycotina</taxon>
        <taxon>Lecanoromycetes</taxon>
        <taxon>OSLEUM clade</taxon>
        <taxon>Lecanoromycetidae</taxon>
        <taxon>Caliciales</taxon>
        <taxon>Physciaceae</taxon>
        <taxon>Heterodermia</taxon>
    </lineage>
</organism>
<dbReference type="Proteomes" id="UP000664521">
    <property type="component" value="Unassembled WGS sequence"/>
</dbReference>
<feature type="region of interest" description="Disordered" evidence="1">
    <location>
        <begin position="16"/>
        <end position="55"/>
    </location>
</feature>
<dbReference type="AlphaFoldDB" id="A0A8H3I776"/>
<feature type="compositionally biased region" description="Polar residues" evidence="1">
    <location>
        <begin position="32"/>
        <end position="45"/>
    </location>
</feature>
<feature type="transmembrane region" description="Helical" evidence="2">
    <location>
        <begin position="118"/>
        <end position="137"/>
    </location>
</feature>
<protein>
    <submittedName>
        <fullName evidence="3">Uncharacterized protein</fullName>
    </submittedName>
</protein>
<feature type="region of interest" description="Disordered" evidence="1">
    <location>
        <begin position="142"/>
        <end position="164"/>
    </location>
</feature>
<reference evidence="3" key="1">
    <citation type="submission" date="2021-03" db="EMBL/GenBank/DDBJ databases">
        <authorList>
            <person name="Tagirdzhanova G."/>
        </authorList>
    </citation>
    <scope>NUCLEOTIDE SEQUENCE</scope>
</reference>
<comment type="caution">
    <text evidence="3">The sequence shown here is derived from an EMBL/GenBank/DDBJ whole genome shotgun (WGS) entry which is preliminary data.</text>
</comment>
<feature type="compositionally biased region" description="Basic and acidic residues" evidence="1">
    <location>
        <begin position="189"/>
        <end position="201"/>
    </location>
</feature>
<dbReference type="EMBL" id="CAJPDS010000004">
    <property type="protein sequence ID" value="CAF9905885.1"/>
    <property type="molecule type" value="Genomic_DNA"/>
</dbReference>